<dbReference type="InterPro" id="IPR036291">
    <property type="entry name" value="NAD(P)-bd_dom_sf"/>
</dbReference>
<evidence type="ECO:0000259" key="1">
    <source>
        <dbReference type="Pfam" id="PF13460"/>
    </source>
</evidence>
<evidence type="ECO:0000313" key="2">
    <source>
        <dbReference type="EMBL" id="MEE1877318.1"/>
    </source>
</evidence>
<evidence type="ECO:0000313" key="3">
    <source>
        <dbReference type="Proteomes" id="UP001343492"/>
    </source>
</evidence>
<dbReference type="InterPro" id="IPR016040">
    <property type="entry name" value="NAD(P)-bd_dom"/>
</dbReference>
<reference evidence="2 3" key="1">
    <citation type="submission" date="2024-01" db="EMBL/GenBank/DDBJ databases">
        <title>The genome sequence of Erythrobacteraceae sp. strain 1XM1-14.</title>
        <authorList>
            <person name="Liu Y."/>
        </authorList>
    </citation>
    <scope>NUCLEOTIDE SEQUENCE [LARGE SCALE GENOMIC DNA]</scope>
    <source>
        <strain evidence="2 3">1XM1-14</strain>
    </source>
</reference>
<feature type="domain" description="NAD(P)-binding" evidence="1">
    <location>
        <begin position="11"/>
        <end position="161"/>
    </location>
</feature>
<dbReference type="PANTHER" id="PTHR12126:SF11">
    <property type="entry name" value="NADH DEHYDROGENASE [UBIQUINONE] 1 ALPHA SUBCOMPLEX SUBUNIT 9, MITOCHONDRIAL"/>
    <property type="match status" value="1"/>
</dbReference>
<dbReference type="RefSeq" id="WP_354144425.1">
    <property type="nucleotide sequence ID" value="NZ_JAZDQV010000005.1"/>
</dbReference>
<gene>
    <name evidence="2" type="ORF">VRS74_06420</name>
</gene>
<dbReference type="Pfam" id="PF13460">
    <property type="entry name" value="NAD_binding_10"/>
    <property type="match status" value="1"/>
</dbReference>
<sequence length="308" mass="33167">MSGEVPFALTGGSGFVGQAVLDVLGDRNEPAGALVRRVTEHDHSRVEWVTGDLHNKRALDHLVAGARGVIHVAGLTNAPDPAEFEAANVEGTAQLIAAAKQAGAKRFVFVSSLSAREPELSAYGASKAKAEKLVEDSGLDWTIVRPPAVYGPRDRDMFELFRSASFGFVPLPPGGATSIIHAHDLARLLVDLVDAQPALVRNRTFEPDDAREGGWSHKELAAAIGQAVGRRVFAPHLPRAVLQGAAGVDRLLRGAGAKLTQDRVGYMCHPNWVVRSDRKVPEEVWQPQIAGEAGFKATADWYRQQGWL</sequence>
<comment type="caution">
    <text evidence="2">The sequence shown here is derived from an EMBL/GenBank/DDBJ whole genome shotgun (WGS) entry which is preliminary data.</text>
</comment>
<dbReference type="SUPFAM" id="SSF51735">
    <property type="entry name" value="NAD(P)-binding Rossmann-fold domains"/>
    <property type="match status" value="1"/>
</dbReference>
<dbReference type="InterPro" id="IPR051207">
    <property type="entry name" value="ComplexI_NDUFA9_subunit"/>
</dbReference>
<dbReference type="EMBL" id="JAZDQV010000005">
    <property type="protein sequence ID" value="MEE1877318.1"/>
    <property type="molecule type" value="Genomic_DNA"/>
</dbReference>
<organism evidence="2 3">
    <name type="scientific">Altererythrobacter litoralis</name>
    <dbReference type="NCBI Taxonomy" id="3113904"/>
    <lineage>
        <taxon>Bacteria</taxon>
        <taxon>Pseudomonadati</taxon>
        <taxon>Pseudomonadota</taxon>
        <taxon>Alphaproteobacteria</taxon>
        <taxon>Sphingomonadales</taxon>
        <taxon>Erythrobacteraceae</taxon>
        <taxon>Altererythrobacter</taxon>
    </lineage>
</organism>
<name>A0ABU7GDZ9_9SPHN</name>
<dbReference type="Proteomes" id="UP001343492">
    <property type="component" value="Unassembled WGS sequence"/>
</dbReference>
<protein>
    <submittedName>
        <fullName evidence="2">NAD(P)H-binding protein</fullName>
    </submittedName>
</protein>
<dbReference type="Gene3D" id="3.40.50.720">
    <property type="entry name" value="NAD(P)-binding Rossmann-like Domain"/>
    <property type="match status" value="1"/>
</dbReference>
<proteinExistence type="predicted"/>
<dbReference type="PANTHER" id="PTHR12126">
    <property type="entry name" value="NADH-UBIQUINONE OXIDOREDUCTASE 39 KDA SUBUNIT-RELATED"/>
    <property type="match status" value="1"/>
</dbReference>
<accession>A0ABU7GDZ9</accession>
<keyword evidence="3" id="KW-1185">Reference proteome</keyword>